<dbReference type="Proteomes" id="UP000831701">
    <property type="component" value="Chromosome 20"/>
</dbReference>
<evidence type="ECO:0000313" key="1">
    <source>
        <dbReference type="EMBL" id="KAI3356220.1"/>
    </source>
</evidence>
<keyword evidence="2" id="KW-1185">Reference proteome</keyword>
<sequence>VGTRMFPSLTSVLLVTALTGIWAQDFYEDWRTNKKSRAKPLAANIHDGQAILDEDCSLELSFLLDSSESAKDNHEQEKQFAMNLVDRLQGVRLQTGRSLSLRVALLQYSSHVITEQTFRDWRGIENFKTRVAPIIYIGHGTYTTYAITNMTKIYLEESSPGSIKIAVLLTDGISHPRNPDIFSAVANAKNQGIKFFTLGITRAANEPANVAQLRLLASPPASHFLHNLQDEDIVGKIFTKITGLADEGNYIHDSLANMSLFFKCPLAQRCACEKGERGPSGPAGKKGRPGDDGAPGLKGQKGEAGLSGLPGREGAEGKPGYKGEKGERGECGTPGIKGDRGPEGSVGGRGLRGLQGLPGPHGDIGPEGPQGKQGERGPPGPPGIQGETGIGLPGPKGDIGFQGRPGPPGPPGVGEPGLPGPQGPQGVQGDKGPQGEGFPGPKGEVGPAGPPGPNGPTGVGIQGEKGIEGPRGPPGVRGLPGEGLPGPKGDQGLPGEQGAPGERGIGEPGPKGEPGAAGLSGLHGLPGEDGAPGQKGEPGLPGLRGPEGTQGIGMQGEKGDQGLRGIRGLHGPPGISGPSGPKGERGIPGQQGMPGQPGRSISGPKLYPIFITVALFFRVTQVLLVPLVPLVKLAMDYLVQRVIVVIWVYQVQLVQKAKASPGLWFGPPGMQGLPGEPGPEGIGIPGPKGDIGFRGLPGLPGPPGEGLQGPPGNLGRPGPIGPIGPPGEGIQGPKGEPGPQGMTGPRGPQGDGFPGAKGDRGLQGERGMKGSKGDMGDSGVPGEEGRPGAKGEPGLTREDIVKLIKEICGCGIKCKERPMELVFVIDSSESVGPENFEIIKDFVTRLVDRTTVGRNATRIGLVLYSLDVHLEFNLARYMSKQDVKQAIRKMPYMGEGTYTGTAIRKATQEAFFSARPGVRKVAIVITDGQTDKREPVKLDIAVREAHAANIEMYALGIVNSSDPTQAEFLRELNLIASDPDSEHMYLIDDFNTLPALESKLVSQFCEDENGALIYNRITNGHWNGNNGNGHGINGNSGYGEDTTGYNGHGNNGYIYGNNGYGNKRNGYNYQEEIQNQRRINSRGRGDTFALPISADPIPLQVVEGDEGEDLDLKAHKRGGNTVAVINKTSLSPVKESSVSNEAILSSSSSSSSTSSSSFGTSLSTLGSVSLNSFHLKHDDSTVTPVLPEEVPLLNPSCNLTLDQGSCRNYSIHWYYDKQANSCAQFWYGGCGGNDNRFETEDECKKTCVIVRTEGVMSSVLDALWEDRDVRFDITAQQMKTRPGEALIDCLDSIEDTKGNNGDRGRLLVTNLRIIWHSLALPRVNLSVGYNSIINITTRTANSSGIFVSNLPHSCGQKLRGQTEALYILTKSNNTRFEFIFTNVVPGSPRLFTSVIAVHRAYETSKMYRDLKLRAALIQNKQLRLLPQEQVYDKINGVWNLSSDQGNLGTFFITNVRIVWHANMNESFNVSIPYLQIWSIRIRDSKFGLALVIESSRQSGGYVLGFKIDPVDKLQDALKEINSLHKVYSANPIFGVEYEMEEKPQPLEELTVEQPPDDVEIEPDEQTDAFTAYFADGNKDGLKELLNENKLIDCVLKVGDRSIPCHRLILAACSPYFRELYFSDDGKEGNKKEVVLENLDPNVMDAIVNYMYSAEIDINDDNVQDILAVANRFQIPSVFTVCVNYLQKKLSKKNCLAIYRLGLMLNCVRLAVAARDYIADRFETIVKDDDFLELAPPELFAIIGADSLNVEKEEFVFECLMRWIRKDKEKRVKSLEEAFECIRFRLLPEKYFKEKVEKDDLIKADPELLKKIKVIKDAFAGKLPEKKKGQDDKEGKLPGYLNDNRRYGMYAKDMVVMINDTAAVAYDAQENECFLTAMAEQIPRNHVSLASKKNNLYVLGGLFVDEEDKENPLQCYFYQLDSLAAEWIALPPMPSPRCLFAMGEFENLIFAVAGKDLQSDESHDTVMCYDTEKMKWTETKKLPLKIHGHCVVSANGLVYCIGGKTDDNKTINKMFAYNHKRSEWKEVASMKTPRSMFGAVVHSGKIIVAGGVNEEGLTAACEAYDFGTNKWSPFTDFPQERSSINLVNCGGLLFAVGGFTMVENENKECAPSEVIDIWQYVFILYEDDKKQWAGMIREMRYAAGASCLSMRLNAAKMPKL</sequence>
<gene>
    <name evidence="1" type="ORF">L3Q82_017469</name>
</gene>
<proteinExistence type="predicted"/>
<comment type="caution">
    <text evidence="1">The sequence shown here is derived from an EMBL/GenBank/DDBJ whole genome shotgun (WGS) entry which is preliminary data.</text>
</comment>
<evidence type="ECO:0000313" key="2">
    <source>
        <dbReference type="Proteomes" id="UP000831701"/>
    </source>
</evidence>
<name>A0ACB8VLD1_9TELE</name>
<accession>A0ACB8VLD1</accession>
<reference evidence="1" key="1">
    <citation type="submission" date="2022-04" db="EMBL/GenBank/DDBJ databases">
        <title>Jade perch genome.</title>
        <authorList>
            <person name="Chao B."/>
        </authorList>
    </citation>
    <scope>NUCLEOTIDE SEQUENCE</scope>
    <source>
        <strain evidence="1">CB-2022</strain>
    </source>
</reference>
<protein>
    <submittedName>
        <fullName evidence="1">Uncharacterized protein</fullName>
    </submittedName>
</protein>
<organism evidence="1 2">
    <name type="scientific">Scortum barcoo</name>
    <name type="common">barcoo grunter</name>
    <dbReference type="NCBI Taxonomy" id="214431"/>
    <lineage>
        <taxon>Eukaryota</taxon>
        <taxon>Metazoa</taxon>
        <taxon>Chordata</taxon>
        <taxon>Craniata</taxon>
        <taxon>Vertebrata</taxon>
        <taxon>Euteleostomi</taxon>
        <taxon>Actinopterygii</taxon>
        <taxon>Neopterygii</taxon>
        <taxon>Teleostei</taxon>
        <taxon>Neoteleostei</taxon>
        <taxon>Acanthomorphata</taxon>
        <taxon>Eupercaria</taxon>
        <taxon>Centrarchiformes</taxon>
        <taxon>Terapontoidei</taxon>
        <taxon>Terapontidae</taxon>
        <taxon>Scortum</taxon>
    </lineage>
</organism>
<feature type="non-terminal residue" evidence="1">
    <location>
        <position position="1"/>
    </location>
</feature>
<dbReference type="EMBL" id="CM041550">
    <property type="protein sequence ID" value="KAI3356220.1"/>
    <property type="molecule type" value="Genomic_DNA"/>
</dbReference>